<gene>
    <name evidence="4" type="ORF">HF872_06385</name>
</gene>
<dbReference type="AlphaFoldDB" id="A0A848BZ04"/>
<dbReference type="PANTHER" id="PTHR45867">
    <property type="entry name" value="PURPLE ACID PHOSPHATASE"/>
    <property type="match status" value="1"/>
</dbReference>
<dbReference type="InterPro" id="IPR029052">
    <property type="entry name" value="Metallo-depent_PP-like"/>
</dbReference>
<name>A0A848BZ04_9FIRM</name>
<dbReference type="GO" id="GO:0003993">
    <property type="term" value="F:acid phosphatase activity"/>
    <property type="evidence" value="ECO:0007669"/>
    <property type="project" value="InterPro"/>
</dbReference>
<dbReference type="InterPro" id="IPR004843">
    <property type="entry name" value="Calcineurin-like_PHP"/>
</dbReference>
<evidence type="ECO:0000313" key="4">
    <source>
        <dbReference type="EMBL" id="NME28249.1"/>
    </source>
</evidence>
<dbReference type="CDD" id="cd00063">
    <property type="entry name" value="FN3"/>
    <property type="match status" value="1"/>
</dbReference>
<comment type="caution">
    <text evidence="4">The sequence shown here is derived from an EMBL/GenBank/DDBJ whole genome shotgun (WGS) entry which is preliminary data.</text>
</comment>
<accession>A0A848BZ04</accession>
<dbReference type="Gene3D" id="2.60.40.380">
    <property type="entry name" value="Purple acid phosphatase-like, N-terminal"/>
    <property type="match status" value="1"/>
</dbReference>
<dbReference type="Pfam" id="PF16656">
    <property type="entry name" value="Pur_ac_phosph_N"/>
    <property type="match status" value="1"/>
</dbReference>
<dbReference type="PANTHER" id="PTHR45867:SF3">
    <property type="entry name" value="ACID PHOSPHATASE TYPE 7"/>
    <property type="match status" value="1"/>
</dbReference>
<dbReference type="InterPro" id="IPR003961">
    <property type="entry name" value="FN3_dom"/>
</dbReference>
<evidence type="ECO:0000259" key="3">
    <source>
        <dbReference type="Pfam" id="PF16656"/>
    </source>
</evidence>
<dbReference type="RefSeq" id="WP_170087525.1">
    <property type="nucleotide sequence ID" value="NZ_JABAFG010000008.1"/>
</dbReference>
<reference evidence="4 5" key="1">
    <citation type="submission" date="2020-04" db="EMBL/GenBank/DDBJ databases">
        <authorList>
            <person name="Hitch T.C.A."/>
            <person name="Wylensek D."/>
            <person name="Clavel T."/>
        </authorList>
    </citation>
    <scope>NUCLEOTIDE SEQUENCE [LARGE SCALE GENOMIC DNA]</scope>
    <source>
        <strain evidence="4 5">Oil-RF-744-FAT-WT-6-1</strain>
    </source>
</reference>
<evidence type="ECO:0000256" key="1">
    <source>
        <dbReference type="ARBA" id="ARBA00022729"/>
    </source>
</evidence>
<dbReference type="InterPro" id="IPR008963">
    <property type="entry name" value="Purple_acid_Pase-like_N"/>
</dbReference>
<evidence type="ECO:0000259" key="2">
    <source>
        <dbReference type="Pfam" id="PF00149"/>
    </source>
</evidence>
<dbReference type="GO" id="GO:0046872">
    <property type="term" value="F:metal ion binding"/>
    <property type="evidence" value="ECO:0007669"/>
    <property type="project" value="InterPro"/>
</dbReference>
<dbReference type="EMBL" id="JABAFG010000008">
    <property type="protein sequence ID" value="NME28249.1"/>
    <property type="molecule type" value="Genomic_DNA"/>
</dbReference>
<protein>
    <submittedName>
        <fullName evidence="4">Metallophosphoesterase family protein</fullName>
    </submittedName>
</protein>
<organism evidence="4 5">
    <name type="scientific">Megasphaera hexanoica</name>
    <dbReference type="NCBI Taxonomy" id="1675036"/>
    <lineage>
        <taxon>Bacteria</taxon>
        <taxon>Bacillati</taxon>
        <taxon>Bacillota</taxon>
        <taxon>Negativicutes</taxon>
        <taxon>Veillonellales</taxon>
        <taxon>Veillonellaceae</taxon>
        <taxon>Megasphaera</taxon>
    </lineage>
</organism>
<dbReference type="Gene3D" id="3.60.21.10">
    <property type="match status" value="1"/>
</dbReference>
<evidence type="ECO:0000313" key="5">
    <source>
        <dbReference type="Proteomes" id="UP000591071"/>
    </source>
</evidence>
<dbReference type="InterPro" id="IPR015914">
    <property type="entry name" value="PAPs_N"/>
</dbReference>
<feature type="domain" description="Purple acid phosphatase N-terminal" evidence="3">
    <location>
        <begin position="58"/>
        <end position="148"/>
    </location>
</feature>
<proteinExistence type="predicted"/>
<dbReference type="Pfam" id="PF00149">
    <property type="entry name" value="Metallophos"/>
    <property type="match status" value="1"/>
</dbReference>
<dbReference type="Proteomes" id="UP000591071">
    <property type="component" value="Unassembled WGS sequence"/>
</dbReference>
<keyword evidence="1" id="KW-0732">Signal</keyword>
<sequence>MKLTRKKIILTALPLVAAALIGAYFFIPGSKAVARQGIQVTKAAAAHYDLTSDVDASHVRQIITRDSMTSRTIMWQSDFSEEPALVEYRVKGSDGDVFQQQATNEAFNDDDTTTYVHSALLQDLTPGTTYEYRVGYGEKRTEWQEFQTARGNDFKALIFPDSQSSDYSYWAATAQPAWQRNNDAQFFINMGDLVDNGQDHYQWNAWFDVVGPMIRHIPVVPLMGNHETYNRDWKVRMPEAYLHLFSLPGGVPKSYQNQFYSFDYGDVHFVVLNTQASELADWQPQLNEDQAAWFRQDMAKTTKKWKVVLMHKDPLQYGFASRPQPREEGFSQEGTFWMPLFDETGVDVVLSAHLHTYRDRGHIRNFQRDPSGPLYIITGVAGNVQYPGLWKQHSLDEYVAPQPETDNYMTMEATENQLTFQSFLPDGTLLERTAVEK</sequence>
<dbReference type="SUPFAM" id="SSF56300">
    <property type="entry name" value="Metallo-dependent phosphatases"/>
    <property type="match status" value="1"/>
</dbReference>
<feature type="domain" description="Calcineurin-like phosphoesterase" evidence="2">
    <location>
        <begin position="180"/>
        <end position="357"/>
    </location>
</feature>
<dbReference type="SUPFAM" id="SSF49363">
    <property type="entry name" value="Purple acid phosphatase, N-terminal domain"/>
    <property type="match status" value="1"/>
</dbReference>